<dbReference type="GO" id="GO:0000155">
    <property type="term" value="F:phosphorelay sensor kinase activity"/>
    <property type="evidence" value="ECO:0007669"/>
    <property type="project" value="InterPro"/>
</dbReference>
<dbReference type="InterPro" id="IPR003018">
    <property type="entry name" value="GAF"/>
</dbReference>
<dbReference type="GO" id="GO:0016020">
    <property type="term" value="C:membrane"/>
    <property type="evidence" value="ECO:0007669"/>
    <property type="project" value="InterPro"/>
</dbReference>
<dbReference type="InterPro" id="IPR003594">
    <property type="entry name" value="HATPase_dom"/>
</dbReference>
<name>A0A3N0CRV2_9ACTN</name>
<keyword evidence="6" id="KW-1185">Reference proteome</keyword>
<organism evidence="5 6">
    <name type="scientific">Nocardioides marmoriginsengisoli</name>
    <dbReference type="NCBI Taxonomy" id="661483"/>
    <lineage>
        <taxon>Bacteria</taxon>
        <taxon>Bacillati</taxon>
        <taxon>Actinomycetota</taxon>
        <taxon>Actinomycetes</taxon>
        <taxon>Propionibacteriales</taxon>
        <taxon>Nocardioidaceae</taxon>
        <taxon>Nocardioides</taxon>
    </lineage>
</organism>
<evidence type="ECO:0000256" key="2">
    <source>
        <dbReference type="ARBA" id="ARBA00022777"/>
    </source>
</evidence>
<evidence type="ECO:0000313" key="5">
    <source>
        <dbReference type="EMBL" id="RNL66188.1"/>
    </source>
</evidence>
<dbReference type="Pfam" id="PF07730">
    <property type="entry name" value="HisKA_3"/>
    <property type="match status" value="1"/>
</dbReference>
<reference evidence="5 6" key="1">
    <citation type="submission" date="2018-11" db="EMBL/GenBank/DDBJ databases">
        <authorList>
            <person name="Li F."/>
        </authorList>
    </citation>
    <scope>NUCLEOTIDE SEQUENCE [LARGE SCALE GENOMIC DNA]</scope>
    <source>
        <strain evidence="5 6">Gsoil 097</strain>
    </source>
</reference>
<dbReference type="SUPFAM" id="SSF55874">
    <property type="entry name" value="ATPase domain of HSP90 chaperone/DNA topoisomerase II/histidine kinase"/>
    <property type="match status" value="1"/>
</dbReference>
<dbReference type="Pfam" id="PF13185">
    <property type="entry name" value="GAF_2"/>
    <property type="match status" value="1"/>
</dbReference>
<dbReference type="Proteomes" id="UP000267128">
    <property type="component" value="Unassembled WGS sequence"/>
</dbReference>
<dbReference type="Gene3D" id="3.30.565.10">
    <property type="entry name" value="Histidine kinase-like ATPase, C-terminal domain"/>
    <property type="match status" value="1"/>
</dbReference>
<dbReference type="InterPro" id="IPR050482">
    <property type="entry name" value="Sensor_HK_TwoCompSys"/>
</dbReference>
<proteinExistence type="predicted"/>
<dbReference type="Gene3D" id="3.30.450.40">
    <property type="match status" value="1"/>
</dbReference>
<dbReference type="SUPFAM" id="SSF55781">
    <property type="entry name" value="GAF domain-like"/>
    <property type="match status" value="1"/>
</dbReference>
<keyword evidence="2" id="KW-0418">Kinase</keyword>
<dbReference type="OrthoDB" id="5241249at2"/>
<dbReference type="EMBL" id="RJSE01000001">
    <property type="protein sequence ID" value="RNL66188.1"/>
    <property type="molecule type" value="Genomic_DNA"/>
</dbReference>
<dbReference type="InterPro" id="IPR011712">
    <property type="entry name" value="Sig_transdc_His_kin_sub3_dim/P"/>
</dbReference>
<evidence type="ECO:0000256" key="3">
    <source>
        <dbReference type="ARBA" id="ARBA00023012"/>
    </source>
</evidence>
<sequence>MDDDSGLAGRRETSSLLDAVLLISSDLDLRGALERLVRASCTLTGARYGFLGLLDENGEIADFVIHGLADEEIAAISSLPTGKGILGVLIEDPQPLRLDVLSDHERSVGFPANHPPMTTFLGVPVRVDGRVYGNLYLTEKAGGASFTESDEGLLEVLAQVAGFVIGNARTHAAAQQRHRWLEASVAMSDQLQDAARSAHALAGVAAHLRAVADALLVVVVRDADDGPVVVGVDRAASEAATGISVGELVDGMRAALATASTTSEAAIVGRVGGTTRLVVPVLSQVAPDHLLVVVLDDAALGVEGPDLDLFVAFAGQASLALDRTQALADRQDHVLIADRDRIARDLHDTVIQRLFATALQLQGLRRTVLLDEAKVRLGEAVSELNATIRDIRSTIFELRHDDGGSLKTEIRTLAKEYVQILGFTPFVRIRGPVDVAVPVEVAENLIATMREALSNVARHAEADACVVEVEVSQGRLLLRITDNGRGIDGEVAESGLRNMRDRAVEAGGGFRIGLEEPHGTLLEWHVPLEA</sequence>
<comment type="caution">
    <text evidence="5">The sequence shown here is derived from an EMBL/GenBank/DDBJ whole genome shotgun (WGS) entry which is preliminary data.</text>
</comment>
<dbReference type="AlphaFoldDB" id="A0A3N0CRV2"/>
<dbReference type="PANTHER" id="PTHR24421:SF56">
    <property type="entry name" value="OXYGEN SENSOR HISTIDINE KINASE RESPONSE REGULATOR DOST"/>
    <property type="match status" value="1"/>
</dbReference>
<dbReference type="GO" id="GO:0046983">
    <property type="term" value="F:protein dimerization activity"/>
    <property type="evidence" value="ECO:0007669"/>
    <property type="project" value="InterPro"/>
</dbReference>
<evidence type="ECO:0000256" key="1">
    <source>
        <dbReference type="ARBA" id="ARBA00022679"/>
    </source>
</evidence>
<evidence type="ECO:0000259" key="4">
    <source>
        <dbReference type="SMART" id="SM00065"/>
    </source>
</evidence>
<dbReference type="InterPro" id="IPR036890">
    <property type="entry name" value="HATPase_C_sf"/>
</dbReference>
<dbReference type="RefSeq" id="WP_123225633.1">
    <property type="nucleotide sequence ID" value="NZ_RJSE01000001.1"/>
</dbReference>
<dbReference type="InterPro" id="IPR029016">
    <property type="entry name" value="GAF-like_dom_sf"/>
</dbReference>
<dbReference type="Pfam" id="PF02518">
    <property type="entry name" value="HATPase_c"/>
    <property type="match status" value="1"/>
</dbReference>
<dbReference type="CDD" id="cd16917">
    <property type="entry name" value="HATPase_UhpB-NarQ-NarX-like"/>
    <property type="match status" value="1"/>
</dbReference>
<feature type="domain" description="GAF" evidence="4">
    <location>
        <begin position="28"/>
        <end position="175"/>
    </location>
</feature>
<keyword evidence="1" id="KW-0808">Transferase</keyword>
<protein>
    <submittedName>
        <fullName evidence="5">GAF domain-containing protein</fullName>
    </submittedName>
</protein>
<accession>A0A3N0CRV2</accession>
<evidence type="ECO:0000313" key="6">
    <source>
        <dbReference type="Proteomes" id="UP000267128"/>
    </source>
</evidence>
<dbReference type="SMART" id="SM00065">
    <property type="entry name" value="GAF"/>
    <property type="match status" value="1"/>
</dbReference>
<dbReference type="Gene3D" id="1.20.5.1930">
    <property type="match status" value="1"/>
</dbReference>
<gene>
    <name evidence="5" type="ORF">EFK50_00740</name>
</gene>
<keyword evidence="3" id="KW-0902">Two-component regulatory system</keyword>
<dbReference type="PANTHER" id="PTHR24421">
    <property type="entry name" value="NITRATE/NITRITE SENSOR PROTEIN NARX-RELATED"/>
    <property type="match status" value="1"/>
</dbReference>